<organism evidence="9 10">
    <name type="scientific">Paucilactobacillus hokkaidonensis JCM 18461</name>
    <dbReference type="NCBI Taxonomy" id="1291742"/>
    <lineage>
        <taxon>Bacteria</taxon>
        <taxon>Bacillati</taxon>
        <taxon>Bacillota</taxon>
        <taxon>Bacilli</taxon>
        <taxon>Lactobacillales</taxon>
        <taxon>Lactobacillaceae</taxon>
        <taxon>Paucilactobacillus</taxon>
    </lineage>
</organism>
<gene>
    <name evidence="9" type="primary">galM</name>
    <name evidence="9" type="ORF">LOOC260_119240</name>
</gene>
<name>A0A0A1GWM5_9LACO</name>
<dbReference type="Pfam" id="PF01263">
    <property type="entry name" value="Aldose_epim"/>
    <property type="match status" value="1"/>
</dbReference>
<dbReference type="PANTHER" id="PTHR10091">
    <property type="entry name" value="ALDOSE-1-EPIMERASE"/>
    <property type="match status" value="1"/>
</dbReference>
<dbReference type="PANTHER" id="PTHR10091:SF0">
    <property type="entry name" value="GALACTOSE MUTAROTASE"/>
    <property type="match status" value="1"/>
</dbReference>
<dbReference type="GO" id="GO:0004034">
    <property type="term" value="F:aldose 1-epimerase activity"/>
    <property type="evidence" value="ECO:0007669"/>
    <property type="project" value="TreeGrafter"/>
</dbReference>
<evidence type="ECO:0000256" key="5">
    <source>
        <dbReference type="PIRNR" id="PIRNR005096"/>
    </source>
</evidence>
<feature type="active site" description="Proton donor" evidence="6">
    <location>
        <position position="178"/>
    </location>
</feature>
<evidence type="ECO:0000256" key="6">
    <source>
        <dbReference type="PIRSR" id="PIRSR005096-1"/>
    </source>
</evidence>
<sequence>MNVSKKQFGTFNNQPVEEITLTNDNNVSISVLTFAGLWRAFNVPGKNGQVNLLLNSENLENYTNNPFFIGRIIGRIGGRLKDGQFNLNGTDYQVDQNEGNNSLHGGSNGFANQIWDAKTSQTSDSITLTLTKTFSPEVDKFPGKMPTTVSYTLSNDNSVTLHFEATTDEDTLFNPTSHAYWNLADAQTDNILNHTLQANSDQHLEFDAEKIPTGNLLANIGTPFDFSKPVLLKDAIGQMANTTEKGFDDLLVVKPDADNLIATLSDSDSKRSLKIYSSRNGLVVFTANSFDKNSTYNRGVGHPYEAVALEAQTLSDTPHHPSFGDVTLHKNETKSYEIKLVPEF</sequence>
<dbReference type="CDD" id="cd09019">
    <property type="entry name" value="galactose_mutarotase_like"/>
    <property type="match status" value="1"/>
</dbReference>
<dbReference type="RefSeq" id="WP_041094492.1">
    <property type="nucleotide sequence ID" value="NZ_AP014680.1"/>
</dbReference>
<feature type="binding site" evidence="7">
    <location>
        <position position="248"/>
    </location>
    <ligand>
        <name>beta-D-galactose</name>
        <dbReference type="ChEBI" id="CHEBI:27667"/>
    </ligand>
</feature>
<evidence type="ECO:0000313" key="9">
    <source>
        <dbReference type="EMBL" id="BAP86430.1"/>
    </source>
</evidence>
<accession>A0A0A1GWM5</accession>
<dbReference type="GO" id="GO:0050558">
    <property type="term" value="F:maltose epimerase activity"/>
    <property type="evidence" value="ECO:0007669"/>
    <property type="project" value="UniProtKB-EC"/>
</dbReference>
<comment type="function">
    <text evidence="5">Catalyzes the interconversion of alpha and beta anomers of maltose.</text>
</comment>
<comment type="catalytic activity">
    <reaction evidence="5">
        <text>alpha-maltose = beta-maltose</text>
        <dbReference type="Rhea" id="RHEA:21228"/>
        <dbReference type="ChEBI" id="CHEBI:18147"/>
        <dbReference type="ChEBI" id="CHEBI:18167"/>
        <dbReference type="EC" id="5.1.3.21"/>
    </reaction>
</comment>
<dbReference type="STRING" id="1291742.LOOC260_119240"/>
<protein>
    <recommendedName>
        <fullName evidence="5">Maltose epimerase</fullName>
        <ecNumber evidence="5">5.1.3.21</ecNumber>
    </recommendedName>
</protein>
<dbReference type="SUPFAM" id="SSF74650">
    <property type="entry name" value="Galactose mutarotase-like"/>
    <property type="match status" value="1"/>
</dbReference>
<dbReference type="Gene3D" id="2.70.98.10">
    <property type="match status" value="1"/>
</dbReference>
<dbReference type="Proteomes" id="UP000031620">
    <property type="component" value="Chromosome"/>
</dbReference>
<proteinExistence type="inferred from homology"/>
<keyword evidence="4 5" id="KW-0119">Carbohydrate metabolism</keyword>
<keyword evidence="3 5" id="KW-0413">Isomerase</keyword>
<dbReference type="AlphaFoldDB" id="A0A0A1GWM5"/>
<dbReference type="HOGENOM" id="CLU_031753_1_1_9"/>
<dbReference type="InterPro" id="IPR014718">
    <property type="entry name" value="GH-type_carb-bd"/>
</dbReference>
<dbReference type="UniPathway" id="UPA00242"/>
<evidence type="ECO:0000256" key="4">
    <source>
        <dbReference type="ARBA" id="ARBA00023277"/>
    </source>
</evidence>
<evidence type="ECO:0000313" key="10">
    <source>
        <dbReference type="Proteomes" id="UP000031620"/>
    </source>
</evidence>
<evidence type="ECO:0000256" key="1">
    <source>
        <dbReference type="ARBA" id="ARBA00005028"/>
    </source>
</evidence>
<feature type="binding site" evidence="8">
    <location>
        <begin position="178"/>
        <end position="180"/>
    </location>
    <ligand>
        <name>beta-D-galactose</name>
        <dbReference type="ChEBI" id="CHEBI:27667"/>
    </ligand>
</feature>
<dbReference type="EC" id="5.1.3.21" evidence="5"/>
<reference evidence="9 10" key="1">
    <citation type="submission" date="2014-11" db="EMBL/GenBank/DDBJ databases">
        <title>Complete genome sequence and analysis of Lactobacillus hokkaidonensis LOOC260T.</title>
        <authorList>
            <person name="Tanizawa Y."/>
            <person name="Tohno M."/>
            <person name="Kaminuma E."/>
            <person name="Nakamura Y."/>
            <person name="Arita M."/>
        </authorList>
    </citation>
    <scope>NUCLEOTIDE SEQUENCE [LARGE SCALE GENOMIC DNA]</scope>
    <source>
        <strain evidence="9 10">LOOC260</strain>
    </source>
</reference>
<dbReference type="GO" id="GO:0006006">
    <property type="term" value="P:glucose metabolic process"/>
    <property type="evidence" value="ECO:0007669"/>
    <property type="project" value="TreeGrafter"/>
</dbReference>
<dbReference type="KEGG" id="lho:LOOC260_119240"/>
<dbReference type="InterPro" id="IPR011013">
    <property type="entry name" value="Gal_mutarotase_sf_dom"/>
</dbReference>
<evidence type="ECO:0000256" key="8">
    <source>
        <dbReference type="PIRSR" id="PIRSR005096-3"/>
    </source>
</evidence>
<dbReference type="InterPro" id="IPR047215">
    <property type="entry name" value="Galactose_mutarotase-like"/>
</dbReference>
<dbReference type="InterPro" id="IPR008183">
    <property type="entry name" value="Aldose_1/G6P_1-epimerase"/>
</dbReference>
<comment type="pathway">
    <text evidence="1 5">Carbohydrate metabolism; hexose metabolism.</text>
</comment>
<evidence type="ECO:0000256" key="3">
    <source>
        <dbReference type="ARBA" id="ARBA00023235"/>
    </source>
</evidence>
<evidence type="ECO:0000256" key="2">
    <source>
        <dbReference type="ARBA" id="ARBA00006206"/>
    </source>
</evidence>
<dbReference type="GO" id="GO:0005737">
    <property type="term" value="C:cytoplasm"/>
    <property type="evidence" value="ECO:0007669"/>
    <property type="project" value="TreeGrafter"/>
</dbReference>
<comment type="similarity">
    <text evidence="2 5">Belongs to the aldose epimerase family.</text>
</comment>
<dbReference type="PIRSF" id="PIRSF005096">
    <property type="entry name" value="GALM"/>
    <property type="match status" value="1"/>
</dbReference>
<dbReference type="EMBL" id="AP014680">
    <property type="protein sequence ID" value="BAP86430.1"/>
    <property type="molecule type" value="Genomic_DNA"/>
</dbReference>
<dbReference type="InterPro" id="IPR015443">
    <property type="entry name" value="Aldose_1-epimerase"/>
</dbReference>
<feature type="active site" description="Proton acceptor" evidence="6">
    <location>
        <position position="310"/>
    </location>
</feature>
<evidence type="ECO:0000256" key="7">
    <source>
        <dbReference type="PIRSR" id="PIRSR005096-2"/>
    </source>
</evidence>
<dbReference type="GO" id="GO:0033499">
    <property type="term" value="P:galactose catabolic process via UDP-galactose, Leloir pathway"/>
    <property type="evidence" value="ECO:0007669"/>
    <property type="project" value="TreeGrafter"/>
</dbReference>
<dbReference type="GO" id="GO:0030246">
    <property type="term" value="F:carbohydrate binding"/>
    <property type="evidence" value="ECO:0007669"/>
    <property type="project" value="InterPro"/>
</dbReference>